<dbReference type="GO" id="GO:0016020">
    <property type="term" value="C:membrane"/>
    <property type="evidence" value="ECO:0007669"/>
    <property type="project" value="InterPro"/>
</dbReference>
<feature type="transmembrane region" description="Helical" evidence="9">
    <location>
        <begin position="18"/>
        <end position="39"/>
    </location>
</feature>
<dbReference type="Proteomes" id="UP000263094">
    <property type="component" value="Unassembled WGS sequence"/>
</dbReference>
<accession>A0A372M5Q9</accession>
<evidence type="ECO:0000313" key="13">
    <source>
        <dbReference type="Proteomes" id="UP000263094"/>
    </source>
</evidence>
<evidence type="ECO:0000256" key="3">
    <source>
        <dbReference type="ARBA" id="ARBA00022553"/>
    </source>
</evidence>
<feature type="transmembrane region" description="Helical" evidence="9">
    <location>
        <begin position="122"/>
        <end position="144"/>
    </location>
</feature>
<keyword evidence="3" id="KW-0597">Phosphoprotein</keyword>
<gene>
    <name evidence="12" type="ORF">DY218_13350</name>
</gene>
<keyword evidence="5" id="KW-0547">Nucleotide-binding</keyword>
<evidence type="ECO:0000259" key="10">
    <source>
        <dbReference type="Pfam" id="PF07730"/>
    </source>
</evidence>
<protein>
    <recommendedName>
        <fullName evidence="2">histidine kinase</fullName>
        <ecNumber evidence="2">2.7.13.3</ecNumber>
    </recommendedName>
</protein>
<keyword evidence="9" id="KW-0812">Transmembrane</keyword>
<evidence type="ECO:0000256" key="2">
    <source>
        <dbReference type="ARBA" id="ARBA00012438"/>
    </source>
</evidence>
<evidence type="ECO:0000313" key="12">
    <source>
        <dbReference type="EMBL" id="RFU86211.1"/>
    </source>
</evidence>
<dbReference type="GO" id="GO:0005524">
    <property type="term" value="F:ATP binding"/>
    <property type="evidence" value="ECO:0007669"/>
    <property type="project" value="UniProtKB-KW"/>
</dbReference>
<keyword evidence="4" id="KW-0808">Transferase</keyword>
<feature type="domain" description="Putative sensor" evidence="11">
    <location>
        <begin position="27"/>
        <end position="205"/>
    </location>
</feature>
<dbReference type="Gene3D" id="3.30.565.10">
    <property type="entry name" value="Histidine kinase-like ATPase, C-terminal domain"/>
    <property type="match status" value="1"/>
</dbReference>
<keyword evidence="8" id="KW-0902">Two-component regulatory system</keyword>
<evidence type="ECO:0000256" key="9">
    <source>
        <dbReference type="SAM" id="Phobius"/>
    </source>
</evidence>
<keyword evidence="13" id="KW-1185">Reference proteome</keyword>
<dbReference type="PANTHER" id="PTHR24421">
    <property type="entry name" value="NITRATE/NITRITE SENSOR PROTEIN NARX-RELATED"/>
    <property type="match status" value="1"/>
</dbReference>
<reference evidence="12 13" key="1">
    <citation type="submission" date="2018-08" db="EMBL/GenBank/DDBJ databases">
        <title>Isolation, diversity and antifungal activity of Actinobacteria from wheat.</title>
        <authorList>
            <person name="Han C."/>
        </authorList>
    </citation>
    <scope>NUCLEOTIDE SEQUENCE [LARGE SCALE GENOMIC DNA]</scope>
    <source>
        <strain evidence="12 13">NEAU-YY421</strain>
    </source>
</reference>
<evidence type="ECO:0000256" key="5">
    <source>
        <dbReference type="ARBA" id="ARBA00022741"/>
    </source>
</evidence>
<keyword evidence="7" id="KW-0067">ATP-binding</keyword>
<dbReference type="Pfam" id="PF13796">
    <property type="entry name" value="Sensor"/>
    <property type="match status" value="1"/>
</dbReference>
<evidence type="ECO:0000259" key="11">
    <source>
        <dbReference type="Pfam" id="PF13796"/>
    </source>
</evidence>
<keyword evidence="6 12" id="KW-0418">Kinase</keyword>
<dbReference type="CDD" id="cd16917">
    <property type="entry name" value="HATPase_UhpB-NarQ-NarX-like"/>
    <property type="match status" value="1"/>
</dbReference>
<dbReference type="OrthoDB" id="5242012at2"/>
<feature type="transmembrane region" description="Helical" evidence="9">
    <location>
        <begin position="45"/>
        <end position="65"/>
    </location>
</feature>
<evidence type="ECO:0000256" key="1">
    <source>
        <dbReference type="ARBA" id="ARBA00000085"/>
    </source>
</evidence>
<dbReference type="EMBL" id="QUAK01000075">
    <property type="protein sequence ID" value="RFU86211.1"/>
    <property type="molecule type" value="Genomic_DNA"/>
</dbReference>
<comment type="caution">
    <text evidence="12">The sequence shown here is derived from an EMBL/GenBank/DDBJ whole genome shotgun (WGS) entry which is preliminary data.</text>
</comment>
<evidence type="ECO:0000256" key="8">
    <source>
        <dbReference type="ARBA" id="ARBA00023012"/>
    </source>
</evidence>
<feature type="transmembrane region" description="Helical" evidence="9">
    <location>
        <begin position="172"/>
        <end position="194"/>
    </location>
</feature>
<keyword evidence="9" id="KW-1133">Transmembrane helix</keyword>
<dbReference type="GO" id="GO:0000155">
    <property type="term" value="F:phosphorelay sensor kinase activity"/>
    <property type="evidence" value="ECO:0007669"/>
    <property type="project" value="InterPro"/>
</dbReference>
<dbReference type="Gene3D" id="1.20.5.1930">
    <property type="match status" value="1"/>
</dbReference>
<keyword evidence="9" id="KW-0472">Membrane</keyword>
<dbReference type="PANTHER" id="PTHR24421:SF10">
    <property type="entry name" value="NITRATE_NITRITE SENSOR PROTEIN NARQ"/>
    <property type="match status" value="1"/>
</dbReference>
<feature type="domain" description="Signal transduction histidine kinase subgroup 3 dimerisation and phosphoacceptor" evidence="10">
    <location>
        <begin position="231"/>
        <end position="298"/>
    </location>
</feature>
<dbReference type="SUPFAM" id="SSF55874">
    <property type="entry name" value="ATPase domain of HSP90 chaperone/DNA topoisomerase II/histidine kinase"/>
    <property type="match status" value="1"/>
</dbReference>
<proteinExistence type="predicted"/>
<evidence type="ECO:0000256" key="6">
    <source>
        <dbReference type="ARBA" id="ARBA00022777"/>
    </source>
</evidence>
<dbReference type="InterPro" id="IPR050482">
    <property type="entry name" value="Sensor_HK_TwoCompSys"/>
</dbReference>
<dbReference type="InterPro" id="IPR025828">
    <property type="entry name" value="Put_sensor_dom"/>
</dbReference>
<evidence type="ECO:0000256" key="7">
    <source>
        <dbReference type="ARBA" id="ARBA00022840"/>
    </source>
</evidence>
<evidence type="ECO:0000256" key="4">
    <source>
        <dbReference type="ARBA" id="ARBA00022679"/>
    </source>
</evidence>
<sequence length="422" mass="44371">MGTGISTRTALGNRLRSVVAGLPVVAVALAELVLCTLFLTGVALLGVGLGLLLVPLLAVALRATVNVSRRTAGRWSGTRIPEPYLPAPDHEPGLKGRWQRTHWVLTDPATWRDLGWALVNPVVGAVLALLPLSLVLGGLGGMLMPAMYRPVIDANGGANWYLFVRVTDLTTAWLAAGVGLLGLLAGLAVGPWTLRAHAALARKLLAPTRTAQRMQHLTETRSEAVHSSAAELRRIERDLHDGAQARLVALGMNLGVAEQLLKKDPEAVGAILADTRKASATALTELRDLIRGIHPPVLADRGLADAVRALALDSPLEVTVNAELPGRPEAPVESAVYFAVSETLTNAAKHAAPDTVIVDLWYAEGALRGRVTDDGRGGADASRGSGIRGVQRRLAGFDGLLSVDSPDGGPTIVTMEVPCELS</sequence>
<dbReference type="EC" id="2.7.13.3" evidence="2"/>
<dbReference type="InterPro" id="IPR036890">
    <property type="entry name" value="HATPase_C_sf"/>
</dbReference>
<dbReference type="InterPro" id="IPR011712">
    <property type="entry name" value="Sig_transdc_His_kin_sub3_dim/P"/>
</dbReference>
<comment type="catalytic activity">
    <reaction evidence="1">
        <text>ATP + protein L-histidine = ADP + protein N-phospho-L-histidine.</text>
        <dbReference type="EC" id="2.7.13.3"/>
    </reaction>
</comment>
<dbReference type="AlphaFoldDB" id="A0A372M5Q9"/>
<dbReference type="GO" id="GO:0046983">
    <property type="term" value="F:protein dimerization activity"/>
    <property type="evidence" value="ECO:0007669"/>
    <property type="project" value="InterPro"/>
</dbReference>
<name>A0A372M5Q9_9ACTN</name>
<dbReference type="Pfam" id="PF07730">
    <property type="entry name" value="HisKA_3"/>
    <property type="match status" value="1"/>
</dbReference>
<organism evidence="12 13">
    <name type="scientific">Streptomyces triticagri</name>
    <dbReference type="NCBI Taxonomy" id="2293568"/>
    <lineage>
        <taxon>Bacteria</taxon>
        <taxon>Bacillati</taxon>
        <taxon>Actinomycetota</taxon>
        <taxon>Actinomycetes</taxon>
        <taxon>Kitasatosporales</taxon>
        <taxon>Streptomycetaceae</taxon>
        <taxon>Streptomyces</taxon>
    </lineage>
</organism>